<organism evidence="1 2">
    <name type="scientific">Candidatus Symbiobacter mobilis CR</name>
    <dbReference type="NCBI Taxonomy" id="946483"/>
    <lineage>
        <taxon>Bacteria</taxon>
        <taxon>Pseudomonadati</taxon>
        <taxon>Pseudomonadota</taxon>
        <taxon>Betaproteobacteria</taxon>
        <taxon>Burkholderiales</taxon>
        <taxon>Comamonadaceae</taxon>
    </lineage>
</organism>
<dbReference type="Proteomes" id="UP000017184">
    <property type="component" value="Chromosome"/>
</dbReference>
<gene>
    <name evidence="1" type="ORF">Cenrod_1207</name>
</gene>
<evidence type="ECO:0000313" key="1">
    <source>
        <dbReference type="EMBL" id="AGX87299.1"/>
    </source>
</evidence>
<sequence>MFDLTSLPRERIAHHCVCCGSSALLSAPAILMPFVAHRVFGWEPVLIDESWGLQTIRQGNAYAVCKSLHCTVCGLLFLDIRFSDQEMSRLYHDYRGEEYTSLRERYEPGYTQRNDNLNAGITYREDIEQFLAPFLHEPLHVLDWGGDTGRNTPFQHRAEVWDIYDISDKAVLPGARRVDPAQLGDRKYSLIVCSNVLEHIPYPADVLGDIRRHMDSQSVLYIEVPLEDVVRCNADNLHRHKKHWHEHINFYTAPSLTKLVENLGLRVLSLRPLQAANAGRTGHWWQMACALDS</sequence>
<dbReference type="Gene3D" id="3.40.50.150">
    <property type="entry name" value="Vaccinia Virus protein VP39"/>
    <property type="match status" value="1"/>
</dbReference>
<dbReference type="RefSeq" id="WP_022772197.1">
    <property type="nucleotide sequence ID" value="NC_022576.1"/>
</dbReference>
<reference evidence="1 2" key="1">
    <citation type="journal article" date="2013" name="Genome Biol.">
        <title>Genomic analysis reveals key aspects of prokaryotic symbiosis in the phototrophic consortium "Chlorochromatium aggregatum".</title>
        <authorList>
            <person name="Liu Z."/>
            <person name="Muller J."/>
            <person name="Li T."/>
            <person name="Alvey R.M."/>
            <person name="Vogl K."/>
            <person name="Frigaard N.U."/>
            <person name="Rockwell N.C."/>
            <person name="Boyd E.S."/>
            <person name="Tomsho L.P."/>
            <person name="Schuster S.C."/>
            <person name="Henke P."/>
            <person name="Rohde M."/>
            <person name="Overmann J."/>
            <person name="Bryant D.A."/>
        </authorList>
    </citation>
    <scope>NUCLEOTIDE SEQUENCE [LARGE SCALE GENOMIC DNA]</scope>
    <source>
        <strain evidence="1">CR</strain>
    </source>
</reference>
<accession>U5NAS3</accession>
<dbReference type="eggNOG" id="COG2227">
    <property type="taxonomic scope" value="Bacteria"/>
</dbReference>
<dbReference type="InterPro" id="IPR029063">
    <property type="entry name" value="SAM-dependent_MTases_sf"/>
</dbReference>
<dbReference type="HOGENOM" id="CLU_935861_0_0_4"/>
<keyword evidence="2" id="KW-1185">Reference proteome</keyword>
<dbReference type="EMBL" id="CP004885">
    <property type="protein sequence ID" value="AGX87299.1"/>
    <property type="molecule type" value="Genomic_DNA"/>
</dbReference>
<protein>
    <submittedName>
        <fullName evidence="1">Uncharacterized protein</fullName>
    </submittedName>
</protein>
<dbReference type="SUPFAM" id="SSF53335">
    <property type="entry name" value="S-adenosyl-L-methionine-dependent methyltransferases"/>
    <property type="match status" value="1"/>
</dbReference>
<dbReference type="Pfam" id="PF13489">
    <property type="entry name" value="Methyltransf_23"/>
    <property type="match status" value="1"/>
</dbReference>
<dbReference type="STRING" id="946483.Cenrod_1207"/>
<dbReference type="AlphaFoldDB" id="U5NAS3"/>
<dbReference type="KEGG" id="cbx:Cenrod_1207"/>
<proteinExistence type="predicted"/>
<evidence type="ECO:0000313" key="2">
    <source>
        <dbReference type="Proteomes" id="UP000017184"/>
    </source>
</evidence>
<dbReference type="OrthoDB" id="6006151at2"/>
<name>U5NAS3_9BURK</name>